<dbReference type="Proteomes" id="UP000468735">
    <property type="component" value="Unassembled WGS sequence"/>
</dbReference>
<gene>
    <name evidence="2" type="ORF">F8566_44095</name>
</gene>
<accession>A0A6H9YA20</accession>
<evidence type="ECO:0000256" key="1">
    <source>
        <dbReference type="SAM" id="SignalP"/>
    </source>
</evidence>
<organism evidence="2 3">
    <name type="scientific">Actinomadura rudentiformis</name>
    <dbReference type="NCBI Taxonomy" id="359158"/>
    <lineage>
        <taxon>Bacteria</taxon>
        <taxon>Bacillati</taxon>
        <taxon>Actinomycetota</taxon>
        <taxon>Actinomycetes</taxon>
        <taxon>Streptosporangiales</taxon>
        <taxon>Thermomonosporaceae</taxon>
        <taxon>Actinomadura</taxon>
    </lineage>
</organism>
<evidence type="ECO:0008006" key="4">
    <source>
        <dbReference type="Google" id="ProtNLM"/>
    </source>
</evidence>
<feature type="chain" id="PRO_5026212925" description="Secreted protein" evidence="1">
    <location>
        <begin position="38"/>
        <end position="90"/>
    </location>
</feature>
<dbReference type="EMBL" id="WBMT01000029">
    <property type="protein sequence ID" value="KAB2340527.1"/>
    <property type="molecule type" value="Genomic_DNA"/>
</dbReference>
<sequence length="90" mass="9334">MNNYKMMWGCRSAALATLITTPLAAGALLLSPPAAHAAPAPEKQLLDTDTVSKADLKNPLSSLDVSAITKAVDKLATKNDLSSKTNIGAK</sequence>
<dbReference type="RefSeq" id="WP_151569421.1">
    <property type="nucleotide sequence ID" value="NZ_WBMT01000029.1"/>
</dbReference>
<dbReference type="AlphaFoldDB" id="A0A6H9YA20"/>
<proteinExistence type="predicted"/>
<name>A0A6H9YA20_9ACTN</name>
<evidence type="ECO:0000313" key="3">
    <source>
        <dbReference type="Proteomes" id="UP000468735"/>
    </source>
</evidence>
<reference evidence="2 3" key="1">
    <citation type="submission" date="2019-09" db="EMBL/GenBank/DDBJ databases">
        <title>Actinomadura physcomitrii sp. nov., a novel actinomycete isolated from moss [Physcomitrium sphaericum (Ludw) Fuernr].</title>
        <authorList>
            <person name="Zhuang X."/>
            <person name="Liu C."/>
        </authorList>
    </citation>
    <scope>NUCLEOTIDE SEQUENCE [LARGE SCALE GENOMIC DNA]</scope>
    <source>
        <strain evidence="2 3">HMC1</strain>
    </source>
</reference>
<comment type="caution">
    <text evidence="2">The sequence shown here is derived from an EMBL/GenBank/DDBJ whole genome shotgun (WGS) entry which is preliminary data.</text>
</comment>
<keyword evidence="3" id="KW-1185">Reference proteome</keyword>
<evidence type="ECO:0000313" key="2">
    <source>
        <dbReference type="EMBL" id="KAB2340527.1"/>
    </source>
</evidence>
<keyword evidence="1" id="KW-0732">Signal</keyword>
<feature type="signal peptide" evidence="1">
    <location>
        <begin position="1"/>
        <end position="37"/>
    </location>
</feature>
<protein>
    <recommendedName>
        <fullName evidence="4">Secreted protein</fullName>
    </recommendedName>
</protein>